<name>A0A8J3V5F8_9ACTN</name>
<evidence type="ECO:0000313" key="3">
    <source>
        <dbReference type="Proteomes" id="UP000605992"/>
    </source>
</evidence>
<keyword evidence="3" id="KW-1185">Reference proteome</keyword>
<dbReference type="RefSeq" id="WP_203947159.1">
    <property type="nucleotide sequence ID" value="NZ_BOOR01000043.1"/>
</dbReference>
<gene>
    <name evidence="2" type="ORF">Pth03_54270</name>
</gene>
<comment type="caution">
    <text evidence="2">The sequence shown here is derived from an EMBL/GenBank/DDBJ whole genome shotgun (WGS) entry which is preliminary data.</text>
</comment>
<dbReference type="InterPro" id="IPR035985">
    <property type="entry name" value="Ubiquitin-activating_enz"/>
</dbReference>
<evidence type="ECO:0000259" key="1">
    <source>
        <dbReference type="Pfam" id="PF00899"/>
    </source>
</evidence>
<dbReference type="AlphaFoldDB" id="A0A8J3V5F8"/>
<protein>
    <recommendedName>
        <fullName evidence="1">THIF-type NAD/FAD binding fold domain-containing protein</fullName>
    </recommendedName>
</protein>
<proteinExistence type="predicted"/>
<sequence>MRPRLKPGLRRVDRDRGTVQLGVHPQRAILLSGVEPAVRRLIDSLDGTRTLRQALAESDLDEASAREVISLLVERGVLDDAAVRPRPIAHLTRAERERLRPDMEVVSLGAAGVGDGGMAVMRRRGSAHVRVYGAGRVGAQVAVLLAAAGVGHLCVVDSGTARHEDVVPGGLGWCHVGQARDEGAVAAAREIAPSVNAWPGRAASRLSDHGARPDLVVLAPVGPLDPVLVRELGEEEIPHLLATAFEGCGAVGPLVIPGVTACLRCLDLRRRDRDPSWPALMARLGGYPVGEIACDTVASSLVAAQAAAHAIAYLEGADVQEGVLDILPGGHLRRRVWERHSECQCGRNDPNSLTMVA</sequence>
<evidence type="ECO:0000313" key="2">
    <source>
        <dbReference type="EMBL" id="GII57038.1"/>
    </source>
</evidence>
<dbReference type="Gene3D" id="3.40.50.720">
    <property type="entry name" value="NAD(P)-binding Rossmann-like Domain"/>
    <property type="match status" value="1"/>
</dbReference>
<dbReference type="Proteomes" id="UP000605992">
    <property type="component" value="Unassembled WGS sequence"/>
</dbReference>
<accession>A0A8J3V5F8</accession>
<reference evidence="2" key="1">
    <citation type="submission" date="2021-01" db="EMBL/GenBank/DDBJ databases">
        <title>Whole genome shotgun sequence of Planotetraspora thailandica NBRC 104271.</title>
        <authorList>
            <person name="Komaki H."/>
            <person name="Tamura T."/>
        </authorList>
    </citation>
    <scope>NUCLEOTIDE SEQUENCE</scope>
    <source>
        <strain evidence="2">NBRC 104271</strain>
    </source>
</reference>
<dbReference type="EMBL" id="BOOR01000043">
    <property type="protein sequence ID" value="GII57038.1"/>
    <property type="molecule type" value="Genomic_DNA"/>
</dbReference>
<organism evidence="2 3">
    <name type="scientific">Planotetraspora thailandica</name>
    <dbReference type="NCBI Taxonomy" id="487172"/>
    <lineage>
        <taxon>Bacteria</taxon>
        <taxon>Bacillati</taxon>
        <taxon>Actinomycetota</taxon>
        <taxon>Actinomycetes</taxon>
        <taxon>Streptosporangiales</taxon>
        <taxon>Streptosporangiaceae</taxon>
        <taxon>Planotetraspora</taxon>
    </lineage>
</organism>
<feature type="domain" description="THIF-type NAD/FAD binding fold" evidence="1">
    <location>
        <begin position="121"/>
        <end position="317"/>
    </location>
</feature>
<dbReference type="GO" id="GO:0008641">
    <property type="term" value="F:ubiquitin-like modifier activating enzyme activity"/>
    <property type="evidence" value="ECO:0007669"/>
    <property type="project" value="InterPro"/>
</dbReference>
<dbReference type="InterPro" id="IPR000594">
    <property type="entry name" value="ThiF_NAD_FAD-bd"/>
</dbReference>
<dbReference type="Pfam" id="PF00899">
    <property type="entry name" value="ThiF"/>
    <property type="match status" value="1"/>
</dbReference>
<dbReference type="SUPFAM" id="SSF69572">
    <property type="entry name" value="Activating enzymes of the ubiquitin-like proteins"/>
    <property type="match status" value="1"/>
</dbReference>